<reference evidence="2 3" key="1">
    <citation type="submission" date="2019-12" db="EMBL/GenBank/DDBJ databases">
        <title>Mucilaginibacter sp. HME9299 genome sequencing and assembly.</title>
        <authorList>
            <person name="Kang H."/>
            <person name="Kim H."/>
            <person name="Joh K."/>
        </authorList>
    </citation>
    <scope>NUCLEOTIDE SEQUENCE [LARGE SCALE GENOMIC DNA]</scope>
    <source>
        <strain evidence="2 3">HME9299</strain>
    </source>
</reference>
<evidence type="ECO:0000313" key="3">
    <source>
        <dbReference type="Proteomes" id="UP000434850"/>
    </source>
</evidence>
<protein>
    <recommendedName>
        <fullName evidence="4">Macroglobulin domain-containing protein</fullName>
    </recommendedName>
</protein>
<organism evidence="2 3">
    <name type="scientific">Mucilaginibacter aquatilis</name>
    <dbReference type="NCBI Taxonomy" id="1517760"/>
    <lineage>
        <taxon>Bacteria</taxon>
        <taxon>Pseudomonadati</taxon>
        <taxon>Bacteroidota</taxon>
        <taxon>Sphingobacteriia</taxon>
        <taxon>Sphingobacteriales</taxon>
        <taxon>Sphingobacteriaceae</taxon>
        <taxon>Mucilaginibacter</taxon>
    </lineage>
</organism>
<comment type="caution">
    <text evidence="2">The sequence shown here is derived from an EMBL/GenBank/DDBJ whole genome shotgun (WGS) entry which is preliminary data.</text>
</comment>
<evidence type="ECO:0000313" key="2">
    <source>
        <dbReference type="EMBL" id="MVN90694.1"/>
    </source>
</evidence>
<keyword evidence="1" id="KW-0732">Signal</keyword>
<keyword evidence="3" id="KW-1185">Reference proteome</keyword>
<proteinExistence type="predicted"/>
<dbReference type="OrthoDB" id="609485at2"/>
<dbReference type="AlphaFoldDB" id="A0A6I4IQ90"/>
<evidence type="ECO:0000256" key="1">
    <source>
        <dbReference type="SAM" id="SignalP"/>
    </source>
</evidence>
<dbReference type="EMBL" id="WQLA01000002">
    <property type="protein sequence ID" value="MVN90694.1"/>
    <property type="molecule type" value="Genomic_DNA"/>
</dbReference>
<dbReference type="Proteomes" id="UP000434850">
    <property type="component" value="Unassembled WGS sequence"/>
</dbReference>
<feature type="chain" id="PRO_5026022087" description="Macroglobulin domain-containing protein" evidence="1">
    <location>
        <begin position="26"/>
        <end position="787"/>
    </location>
</feature>
<gene>
    <name evidence="2" type="ORF">GO816_06110</name>
</gene>
<feature type="signal peptide" evidence="1">
    <location>
        <begin position="1"/>
        <end position="25"/>
    </location>
</feature>
<name>A0A6I4IQ90_9SPHI</name>
<dbReference type="Gene3D" id="2.60.40.1930">
    <property type="match status" value="1"/>
</dbReference>
<dbReference type="RefSeq" id="WP_157540468.1">
    <property type="nucleotide sequence ID" value="NZ_WQLA01000002.1"/>
</dbReference>
<sequence>MYKKLRHIFIGALALGSANAGIAQALPDVEAKFNNYRQTVAQEKLYVHTNKDFYLAGEILWFKVYNVDASGNRPVNLSKVAYIEVLSADHTPVIQAKIQLSNGTGSGSVYIPSGISNGNYQLRAYTNWMKNSGAEYFFHKNLSIVNAQRSPELALTDDKAGADVQFFPEGGHLVRGLTSKVGFKVTGVDGNGVANFYGAILNQKNDTVLRFQPYKSGIGSFTFTPLPGATYKAVVKASNKSIVKELPAIDAQGYVMQVTDNGQSWNIAVKSNMANAENIYLFAHTRQVVKQGASAILNNGEATFSIDKSKLGNGLTHFTLFNSKRQPLCERLVYQMPAKQLNVNARADNGIYTTRKKVELALNTLSGSKATAANLSVSVFRADSLIDKNTLDINSYLWLTSELKGYIESAASYFDGSAQAAQALDNLLLTQGWRRFEWDKVLNAKPSITFIPEYTGHIITGKLTDNAGNAAKNIHTFLSVPGKRVQLFTSVSDSAGRLLFNTKDFYGNNEIVVQNNIEIDSIYKAQIYSPFFDQYSSTPTPLFTLNNGMRGALEESNLNMQVLNIYNAPKLREFYSPNVDTLAFYGKPNRTYLLDGYVRFTTVEEVFREYTSWLVVAKRRGKFKVTMYNQTKLLDDNPLVLYNGIPVFDMNKVFALDPLKLRKLEVMPDRYLYGAARFDGVLSFTTYKDDLAGFEIDPRAAVLDYEGLQLQRKFYSPMYDTDAQRASRTPDFRSALYWSPDVYTDAAGNANLSFYTSDQPGKYAVIIQGLNADGEAGSKQFVFEVKK</sequence>
<evidence type="ECO:0008006" key="4">
    <source>
        <dbReference type="Google" id="ProtNLM"/>
    </source>
</evidence>
<accession>A0A6I4IQ90</accession>